<protein>
    <submittedName>
        <fullName evidence="3">Adenylosuccinate lyase</fullName>
    </submittedName>
</protein>
<dbReference type="Pfam" id="PF10397">
    <property type="entry name" value="ADSL_C"/>
    <property type="match status" value="1"/>
</dbReference>
<reference evidence="3" key="1">
    <citation type="submission" date="2013-08" db="EMBL/GenBank/DDBJ databases">
        <authorList>
            <person name="Mendez C."/>
            <person name="Richter M."/>
            <person name="Ferrer M."/>
            <person name="Sanchez J."/>
        </authorList>
    </citation>
    <scope>NUCLEOTIDE SEQUENCE</scope>
</reference>
<feature type="domain" description="Adenylosuccinate lyase C-terminal" evidence="2">
    <location>
        <begin position="55"/>
        <end position="134"/>
    </location>
</feature>
<evidence type="ECO:0000313" key="3">
    <source>
        <dbReference type="EMBL" id="EQD30626.1"/>
    </source>
</evidence>
<dbReference type="InterPro" id="IPR019468">
    <property type="entry name" value="AdenyloSucc_lyase_C"/>
</dbReference>
<dbReference type="GO" id="GO:0005829">
    <property type="term" value="C:cytosol"/>
    <property type="evidence" value="ECO:0007669"/>
    <property type="project" value="TreeGrafter"/>
</dbReference>
<gene>
    <name evidence="3" type="ORF">B2A_14060</name>
</gene>
<dbReference type="InterPro" id="IPR008948">
    <property type="entry name" value="L-Aspartase-like"/>
</dbReference>
<evidence type="ECO:0000256" key="1">
    <source>
        <dbReference type="ARBA" id="ARBA00023239"/>
    </source>
</evidence>
<keyword evidence="1 3" id="KW-0456">Lyase</keyword>
<organism evidence="3">
    <name type="scientific">mine drainage metagenome</name>
    <dbReference type="NCBI Taxonomy" id="410659"/>
    <lineage>
        <taxon>unclassified sequences</taxon>
        <taxon>metagenomes</taxon>
        <taxon>ecological metagenomes</taxon>
    </lineage>
</organism>
<dbReference type="SMART" id="SM00998">
    <property type="entry name" value="ADSL_C"/>
    <property type="match status" value="1"/>
</dbReference>
<dbReference type="SUPFAM" id="SSF48557">
    <property type="entry name" value="L-aspartase-like"/>
    <property type="match status" value="1"/>
</dbReference>
<proteinExistence type="predicted"/>
<dbReference type="PANTHER" id="PTHR43172:SF1">
    <property type="entry name" value="ADENYLOSUCCINATE LYASE"/>
    <property type="match status" value="1"/>
</dbReference>
<dbReference type="EMBL" id="AUZZ01010194">
    <property type="protein sequence ID" value="EQD30626.1"/>
    <property type="molecule type" value="Genomic_DNA"/>
</dbReference>
<comment type="caution">
    <text evidence="3">The sequence shown here is derived from an EMBL/GenBank/DDBJ whole genome shotgun (WGS) entry which is preliminary data.</text>
</comment>
<dbReference type="PANTHER" id="PTHR43172">
    <property type="entry name" value="ADENYLOSUCCINATE LYASE"/>
    <property type="match status" value="1"/>
</dbReference>
<dbReference type="GO" id="GO:0070626">
    <property type="term" value="F:(S)-2-(5-amino-1-(5-phospho-D-ribosyl)imidazole-4-carboxamido) succinate lyase (fumarate-forming) activity"/>
    <property type="evidence" value="ECO:0007669"/>
    <property type="project" value="TreeGrafter"/>
</dbReference>
<reference evidence="3" key="2">
    <citation type="journal article" date="2014" name="ISME J.">
        <title>Microbial stratification in low pH oxic and suboxic macroscopic growths along an acid mine drainage.</title>
        <authorList>
            <person name="Mendez-Garcia C."/>
            <person name="Mesa V."/>
            <person name="Sprenger R.R."/>
            <person name="Richter M."/>
            <person name="Diez M.S."/>
            <person name="Solano J."/>
            <person name="Bargiela R."/>
            <person name="Golyshina O.V."/>
            <person name="Manteca A."/>
            <person name="Ramos J.L."/>
            <person name="Gallego J.R."/>
            <person name="Llorente I."/>
            <person name="Martins Dos Santos V.A."/>
            <person name="Jensen O.N."/>
            <person name="Pelaez A.I."/>
            <person name="Sanchez J."/>
            <person name="Ferrer M."/>
        </authorList>
    </citation>
    <scope>NUCLEOTIDE SEQUENCE</scope>
</reference>
<accession>T0Y675</accession>
<dbReference type="Gene3D" id="1.20.200.10">
    <property type="entry name" value="Fumarase/aspartase (Central domain)"/>
    <property type="match status" value="1"/>
</dbReference>
<dbReference type="Gene3D" id="1.10.40.30">
    <property type="entry name" value="Fumarase/aspartase (C-terminal domain)"/>
    <property type="match status" value="1"/>
</dbReference>
<sequence length="143" mass="16003">MVQWHERDLSNSANERIVLPHAILLLDDTLEKMTRVISGLHVDADRMAANLASARGSAMTENLMLALTNRGLPRAEAHELMRNLTRDTGEPTPLSERASRYPRVTRLLTPADIAELLDPARYVEAAAAKCDRLVDRIRPRLEA</sequence>
<dbReference type="GO" id="GO:0004018">
    <property type="term" value="F:N6-(1,2-dicarboxyethyl)AMP AMP-lyase (fumarate-forming) activity"/>
    <property type="evidence" value="ECO:0007669"/>
    <property type="project" value="TreeGrafter"/>
</dbReference>
<evidence type="ECO:0000259" key="2">
    <source>
        <dbReference type="SMART" id="SM00998"/>
    </source>
</evidence>
<dbReference type="AlphaFoldDB" id="T0Y675"/>
<dbReference type="GO" id="GO:0044208">
    <property type="term" value="P:'de novo' AMP biosynthetic process"/>
    <property type="evidence" value="ECO:0007669"/>
    <property type="project" value="TreeGrafter"/>
</dbReference>
<name>T0Y675_9ZZZZ</name>